<dbReference type="GO" id="GO:0005634">
    <property type="term" value="C:nucleus"/>
    <property type="evidence" value="ECO:0007669"/>
    <property type="project" value="TreeGrafter"/>
</dbReference>
<dbReference type="PANTHER" id="PTHR31606">
    <property type="entry name" value="WW DOMAIN BINDING PROTEIN 2, ISOFORM E"/>
    <property type="match status" value="1"/>
</dbReference>
<keyword evidence="2" id="KW-1185">Reference proteome</keyword>
<organism evidence="1 2">
    <name type="scientific">Candida viswanathii</name>
    <dbReference type="NCBI Taxonomy" id="5486"/>
    <lineage>
        <taxon>Eukaryota</taxon>
        <taxon>Fungi</taxon>
        <taxon>Dikarya</taxon>
        <taxon>Ascomycota</taxon>
        <taxon>Saccharomycotina</taxon>
        <taxon>Pichiomycetes</taxon>
        <taxon>Debaryomycetaceae</taxon>
        <taxon>Candida/Lodderomyces clade</taxon>
        <taxon>Candida</taxon>
    </lineage>
</organism>
<name>A0A367YP35_9ASCO</name>
<evidence type="ECO:0000313" key="1">
    <source>
        <dbReference type="EMBL" id="RCK66771.1"/>
    </source>
</evidence>
<proteinExistence type="predicted"/>
<dbReference type="GO" id="GO:0003713">
    <property type="term" value="F:transcription coactivator activity"/>
    <property type="evidence" value="ECO:0007669"/>
    <property type="project" value="InterPro"/>
</dbReference>
<accession>A0A367YP35</accession>
<reference evidence="1 2" key="1">
    <citation type="submission" date="2018-06" db="EMBL/GenBank/DDBJ databases">
        <title>Whole genome sequencing of Candida tropicalis (genome annotated by CSBL at Korea University).</title>
        <authorList>
            <person name="Ahn J."/>
        </authorList>
    </citation>
    <scope>NUCLEOTIDE SEQUENCE [LARGE SCALE GENOMIC DNA]</scope>
    <source>
        <strain evidence="1 2">ATCC 20962</strain>
    </source>
</reference>
<dbReference type="Proteomes" id="UP000253472">
    <property type="component" value="Unassembled WGS sequence"/>
</dbReference>
<dbReference type="PANTHER" id="PTHR31606:SF1">
    <property type="entry name" value="WW DOMAIN BINDING PROTEIN 2, ISOFORM E"/>
    <property type="match status" value="1"/>
</dbReference>
<protein>
    <submittedName>
        <fullName evidence="1">Uncharacterized protein</fullName>
    </submittedName>
</protein>
<dbReference type="AlphaFoldDB" id="A0A367YP35"/>
<dbReference type="InterPro" id="IPR044852">
    <property type="entry name" value="WBP2-like"/>
</dbReference>
<dbReference type="EMBL" id="QLNQ01000001">
    <property type="protein sequence ID" value="RCK66771.1"/>
    <property type="molecule type" value="Genomic_DNA"/>
</dbReference>
<comment type="caution">
    <text evidence="1">The sequence shown here is derived from an EMBL/GenBank/DDBJ whole genome shotgun (WGS) entry which is preliminary data.</text>
</comment>
<dbReference type="STRING" id="5486.A0A367YP35"/>
<gene>
    <name evidence="1" type="ORF">Cantr_03268</name>
</gene>
<dbReference type="GO" id="GO:0031490">
    <property type="term" value="F:chromatin DNA binding"/>
    <property type="evidence" value="ECO:0007669"/>
    <property type="project" value="TreeGrafter"/>
</dbReference>
<sequence>MSINGAVLKPDYLKIITQQPHTLPFEISSDGLETLKYKTSTARQSLQIKHQNNSNSNHINITAADGYVYITSKRLVFITATQGDIQSFVIDLNLAPILQLSHKIQTPWFGPNYWEFMFYSALQPSIASDGFPKNEYYKGEIKFNDGGLFQFVEAINNVINDAVNNREIDDSLPQYSVT</sequence>
<dbReference type="SUPFAM" id="SSF50729">
    <property type="entry name" value="PH domain-like"/>
    <property type="match status" value="1"/>
</dbReference>
<evidence type="ECO:0000313" key="2">
    <source>
        <dbReference type="Proteomes" id="UP000253472"/>
    </source>
</evidence>
<dbReference type="OrthoDB" id="1259151at2759"/>